<organism evidence="4">
    <name type="scientific">Brassica campestris</name>
    <name type="common">Field mustard</name>
    <dbReference type="NCBI Taxonomy" id="3711"/>
    <lineage>
        <taxon>Eukaryota</taxon>
        <taxon>Viridiplantae</taxon>
        <taxon>Streptophyta</taxon>
        <taxon>Embryophyta</taxon>
        <taxon>Tracheophyta</taxon>
        <taxon>Spermatophyta</taxon>
        <taxon>Magnoliopsida</taxon>
        <taxon>eudicotyledons</taxon>
        <taxon>Gunneridae</taxon>
        <taxon>Pentapetalae</taxon>
        <taxon>rosids</taxon>
        <taxon>malvids</taxon>
        <taxon>Brassicales</taxon>
        <taxon>Brassicaceae</taxon>
        <taxon>Brassiceae</taxon>
        <taxon>Brassica</taxon>
    </lineage>
</organism>
<dbReference type="GO" id="GO:0043531">
    <property type="term" value="F:ADP binding"/>
    <property type="evidence" value="ECO:0007669"/>
    <property type="project" value="InterPro"/>
</dbReference>
<evidence type="ECO:0000256" key="1">
    <source>
        <dbReference type="SAM" id="Phobius"/>
    </source>
</evidence>
<dbReference type="Gene3D" id="3.40.50.300">
    <property type="entry name" value="P-loop containing nucleotide triphosphate hydrolases"/>
    <property type="match status" value="1"/>
</dbReference>
<evidence type="ECO:0000259" key="2">
    <source>
        <dbReference type="Pfam" id="PF00931"/>
    </source>
</evidence>
<accession>A0A3P6BMJ6</accession>
<dbReference type="InterPro" id="IPR042197">
    <property type="entry name" value="Apaf_helical"/>
</dbReference>
<dbReference type="PANTHER" id="PTHR48473:SF1">
    <property type="entry name" value="TIR DOMAIN-CONTAINING PROTEIN"/>
    <property type="match status" value="1"/>
</dbReference>
<evidence type="ECO:0000313" key="4">
    <source>
        <dbReference type="EMBL" id="VDD02730.1"/>
    </source>
</evidence>
<feature type="transmembrane region" description="Helical" evidence="1">
    <location>
        <begin position="275"/>
        <end position="294"/>
    </location>
</feature>
<reference evidence="4" key="1">
    <citation type="submission" date="2018-11" db="EMBL/GenBank/DDBJ databases">
        <authorList>
            <consortium name="Genoscope - CEA"/>
            <person name="William W."/>
        </authorList>
    </citation>
    <scope>NUCLEOTIDE SEQUENCE</scope>
</reference>
<proteinExistence type="predicted"/>
<dbReference type="Gene3D" id="1.10.8.430">
    <property type="entry name" value="Helical domain of apoptotic protease-activating factors"/>
    <property type="match status" value="1"/>
</dbReference>
<keyword evidence="1" id="KW-1133">Transmembrane helix</keyword>
<sequence>MATSSFTSRTWSYDIIASSYGPDVRKTLLSHLRKQDDELETIKKIARDVSNKLNITISRDCEDMVGIEAHLEKMQSLLRLDDEDGTMIVGICGPAGIGKTTIARALQSRLSSTFQLTYFMENLRGICKSGLNEYELKPSLENQLLSKFSHQKVLIILDDVDYLQQLGALAAKIKRFHHGSRIIVTAEYQELLEYHGINNIYCVDFPSSEEALEILCRYVYRQSHPRNDFKGLAESVVDLCGKLPLNLRLVGTSLRGKKEGEWAIGESSIWKKSGYSTGMSFLVVINLLLEIASAVSDQLSSTRKPYFTRISLVMSILSLILSILDLIYKIRVHKARFQCKWPIPWFHYPSRGYNRIFGSSTDTFLLFCVVCQLIVSTINCSFTERGRDGPIKVAVWPLVFAIGMVVSKFMEKPTISKESLKKMY</sequence>
<dbReference type="Proteomes" id="UP000694005">
    <property type="component" value="Chromosome A08"/>
</dbReference>
<dbReference type="Gramene" id="A08p01610.2_BraZ1">
    <property type="protein sequence ID" value="A08p01610.2_BraZ1.CDS"/>
    <property type="gene ID" value="A08g01610.2_BraZ1"/>
</dbReference>
<feature type="transmembrane region" description="Helical" evidence="1">
    <location>
        <begin position="394"/>
        <end position="411"/>
    </location>
</feature>
<feature type="domain" description="NB-ARC" evidence="2">
    <location>
        <begin position="133"/>
        <end position="222"/>
    </location>
</feature>
<dbReference type="Pfam" id="PF00931">
    <property type="entry name" value="NB-ARC"/>
    <property type="match status" value="1"/>
</dbReference>
<protein>
    <recommendedName>
        <fullName evidence="2">NB-ARC domain-containing protein</fullName>
    </recommendedName>
</protein>
<evidence type="ECO:0000313" key="3">
    <source>
        <dbReference type="EMBL" id="CAG7896495.1"/>
    </source>
</evidence>
<feature type="transmembrane region" description="Helical" evidence="1">
    <location>
        <begin position="306"/>
        <end position="328"/>
    </location>
</feature>
<dbReference type="SUPFAM" id="SSF52540">
    <property type="entry name" value="P-loop containing nucleoside triphosphate hydrolases"/>
    <property type="match status" value="1"/>
</dbReference>
<dbReference type="AlphaFoldDB" id="A0A3P6BMJ6"/>
<dbReference type="PRINTS" id="PR00364">
    <property type="entry name" value="DISEASERSIST"/>
</dbReference>
<feature type="transmembrane region" description="Helical" evidence="1">
    <location>
        <begin position="364"/>
        <end position="382"/>
    </location>
</feature>
<dbReference type="PANTHER" id="PTHR48473">
    <property type="entry name" value="TIR DOMAIN-CONTAINING PROTEIN"/>
    <property type="match status" value="1"/>
</dbReference>
<dbReference type="EMBL" id="LS974624">
    <property type="protein sequence ID" value="CAG7896495.1"/>
    <property type="molecule type" value="Genomic_DNA"/>
</dbReference>
<keyword evidence="1" id="KW-0812">Transmembrane</keyword>
<gene>
    <name evidence="4" type="ORF">BRAA08T32207Z</name>
    <name evidence="3" type="ORF">BRAPAZ1V2_A08P01610.2</name>
</gene>
<dbReference type="InterPro" id="IPR002182">
    <property type="entry name" value="NB-ARC"/>
</dbReference>
<dbReference type="InterPro" id="IPR027417">
    <property type="entry name" value="P-loop_NTPase"/>
</dbReference>
<name>A0A3P6BMJ6_BRACM</name>
<dbReference type="EMBL" id="LR031575">
    <property type="protein sequence ID" value="VDD02730.1"/>
    <property type="molecule type" value="Genomic_DNA"/>
</dbReference>
<keyword evidence="1" id="KW-0472">Membrane</keyword>